<evidence type="ECO:0000313" key="8">
    <source>
        <dbReference type="Proteomes" id="UP000505210"/>
    </source>
</evidence>
<evidence type="ECO:0000259" key="6">
    <source>
        <dbReference type="PROSITE" id="PS51352"/>
    </source>
</evidence>
<dbReference type="CDD" id="cd02947">
    <property type="entry name" value="TRX_family"/>
    <property type="match status" value="1"/>
</dbReference>
<dbReference type="PANTHER" id="PTHR45663:SF11">
    <property type="entry name" value="GEO12009P1"/>
    <property type="match status" value="1"/>
</dbReference>
<gene>
    <name evidence="7" type="ORF">HPC62_18035</name>
</gene>
<dbReference type="Pfam" id="PF14559">
    <property type="entry name" value="TPR_19"/>
    <property type="match status" value="1"/>
</dbReference>
<dbReference type="PANTHER" id="PTHR45663">
    <property type="entry name" value="GEO12009P1"/>
    <property type="match status" value="1"/>
</dbReference>
<dbReference type="Gene3D" id="1.25.40.10">
    <property type="entry name" value="Tetratricopeptide repeat domain"/>
    <property type="match status" value="2"/>
</dbReference>
<dbReference type="Pfam" id="PF14561">
    <property type="entry name" value="TPR_20"/>
    <property type="match status" value="1"/>
</dbReference>
<dbReference type="EMBL" id="CP053661">
    <property type="protein sequence ID" value="QKD83838.1"/>
    <property type="molecule type" value="Genomic_DNA"/>
</dbReference>
<dbReference type="Gene3D" id="3.40.30.10">
    <property type="entry name" value="Glutaredoxin"/>
    <property type="match status" value="1"/>
</dbReference>
<accession>A0A6M8BB26</accession>
<dbReference type="RefSeq" id="WP_172357875.1">
    <property type="nucleotide sequence ID" value="NZ_CP053661.1"/>
</dbReference>
<evidence type="ECO:0000256" key="3">
    <source>
        <dbReference type="ARBA" id="ARBA00022982"/>
    </source>
</evidence>
<dbReference type="GO" id="GO:0006950">
    <property type="term" value="P:response to stress"/>
    <property type="evidence" value="ECO:0007669"/>
    <property type="project" value="UniProtKB-ARBA"/>
</dbReference>
<dbReference type="InterPro" id="IPR013766">
    <property type="entry name" value="Thioredoxin_domain"/>
</dbReference>
<dbReference type="Pfam" id="PF00085">
    <property type="entry name" value="Thioredoxin"/>
    <property type="match status" value="1"/>
</dbReference>
<dbReference type="GO" id="GO:0015035">
    <property type="term" value="F:protein-disulfide reductase activity"/>
    <property type="evidence" value="ECO:0007669"/>
    <property type="project" value="TreeGrafter"/>
</dbReference>
<dbReference type="InterPro" id="IPR036249">
    <property type="entry name" value="Thioredoxin-like_sf"/>
</dbReference>
<dbReference type="SUPFAM" id="SSF144059">
    <property type="entry name" value="ImpE-like"/>
    <property type="match status" value="1"/>
</dbReference>
<protein>
    <submittedName>
        <fullName evidence="7">Tetratricopeptide repeat protein</fullName>
    </submittedName>
</protein>
<dbReference type="Proteomes" id="UP000505210">
    <property type="component" value="Chromosome"/>
</dbReference>
<feature type="domain" description="Thioredoxin" evidence="6">
    <location>
        <begin position="3"/>
        <end position="108"/>
    </location>
</feature>
<dbReference type="KEGG" id="theu:HPC62_18035"/>
<dbReference type="GO" id="GO:0005737">
    <property type="term" value="C:cytoplasm"/>
    <property type="evidence" value="ECO:0007669"/>
    <property type="project" value="TreeGrafter"/>
</dbReference>
<proteinExistence type="inferred from homology"/>
<keyword evidence="5" id="KW-0676">Redox-active center</keyword>
<dbReference type="AlphaFoldDB" id="A0A6M8BB26"/>
<evidence type="ECO:0000256" key="1">
    <source>
        <dbReference type="ARBA" id="ARBA00008987"/>
    </source>
</evidence>
<dbReference type="SUPFAM" id="SSF52833">
    <property type="entry name" value="Thioredoxin-like"/>
    <property type="match status" value="1"/>
</dbReference>
<organism evidence="7 8">
    <name type="scientific">Thermoleptolyngbya sichuanensis A183</name>
    <dbReference type="NCBI Taxonomy" id="2737172"/>
    <lineage>
        <taxon>Bacteria</taxon>
        <taxon>Bacillati</taxon>
        <taxon>Cyanobacteriota</taxon>
        <taxon>Cyanophyceae</taxon>
        <taxon>Oculatellales</taxon>
        <taxon>Oculatellaceae</taxon>
        <taxon>Thermoleptolyngbya</taxon>
        <taxon>Thermoleptolyngbya sichuanensis</taxon>
    </lineage>
</organism>
<evidence type="ECO:0000256" key="4">
    <source>
        <dbReference type="ARBA" id="ARBA00023157"/>
    </source>
</evidence>
<keyword evidence="3" id="KW-0249">Electron transport</keyword>
<evidence type="ECO:0000256" key="5">
    <source>
        <dbReference type="ARBA" id="ARBA00023284"/>
    </source>
</evidence>
<keyword evidence="8" id="KW-1185">Reference proteome</keyword>
<reference evidence="7 8" key="1">
    <citation type="submission" date="2020-05" db="EMBL/GenBank/DDBJ databases">
        <title>Complete genome sequence of of a novel Thermoleptolyngbya strain isolated from hot springs of Ganzi, Sichuan China.</title>
        <authorList>
            <person name="Tang J."/>
            <person name="Daroch M."/>
            <person name="Li L."/>
            <person name="Waleron K."/>
            <person name="Waleron M."/>
            <person name="Waleron M."/>
        </authorList>
    </citation>
    <scope>NUCLEOTIDE SEQUENCE [LARGE SCALE GENOMIC DNA]</scope>
    <source>
        <strain evidence="7 8">PKUAC-SCTA183</strain>
    </source>
</reference>
<dbReference type="InterPro" id="IPR017937">
    <property type="entry name" value="Thioredoxin_CS"/>
</dbReference>
<sequence>MGTSVDITAANFAQEVTQKSYEKPVLVDFFATWCGPCQLLKPMLEKLLQEYDFVLAKVDIDQNPDLANAYGVEGVPDVRIVVDGAMQNGFVGVLPEPQLRELLGKLNLHSALEQGLAEIRAARAAGDVNQVKQRFTDLIQAYPTDARLMLEAAEFLVSQGQIESAEKLLSPIPERDKDLFRRAQAVRGLIAFHRDLASPAEPGELETKYRQAEQHALEGNYEAAFAGFLEIVAGDRKFRQDGARKAMIVLFDLLGDDHPLTRSYRKQLMQTMY</sequence>
<dbReference type="PROSITE" id="PS00194">
    <property type="entry name" value="THIOREDOXIN_1"/>
    <property type="match status" value="1"/>
</dbReference>
<keyword evidence="2" id="KW-0813">Transport</keyword>
<keyword evidence="4" id="KW-1015">Disulfide bond</keyword>
<comment type="similarity">
    <text evidence="1">Belongs to the thioredoxin family.</text>
</comment>
<dbReference type="PROSITE" id="PS51352">
    <property type="entry name" value="THIOREDOXIN_2"/>
    <property type="match status" value="1"/>
</dbReference>
<name>A0A6M8BB26_9CYAN</name>
<dbReference type="InterPro" id="IPR011990">
    <property type="entry name" value="TPR-like_helical_dom_sf"/>
</dbReference>
<evidence type="ECO:0000313" key="7">
    <source>
        <dbReference type="EMBL" id="QKD83838.1"/>
    </source>
</evidence>
<evidence type="ECO:0000256" key="2">
    <source>
        <dbReference type="ARBA" id="ARBA00022448"/>
    </source>
</evidence>